<dbReference type="GeneID" id="37036460"/>
<name>A0A316VVM1_9BASI</name>
<dbReference type="InParanoid" id="A0A316VVM1"/>
<dbReference type="Pfam" id="PF00829">
    <property type="entry name" value="Ribosomal_L21p"/>
    <property type="match status" value="1"/>
</dbReference>
<evidence type="ECO:0000256" key="3">
    <source>
        <dbReference type="SAM" id="MobiDB-lite"/>
    </source>
</evidence>
<organism evidence="4 5">
    <name type="scientific">Ceraceosorus guamensis</name>
    <dbReference type="NCBI Taxonomy" id="1522189"/>
    <lineage>
        <taxon>Eukaryota</taxon>
        <taxon>Fungi</taxon>
        <taxon>Dikarya</taxon>
        <taxon>Basidiomycota</taxon>
        <taxon>Ustilaginomycotina</taxon>
        <taxon>Exobasidiomycetes</taxon>
        <taxon>Ceraceosorales</taxon>
        <taxon>Ceraceosoraceae</taxon>
        <taxon>Ceraceosorus</taxon>
    </lineage>
</organism>
<dbReference type="PANTHER" id="PTHR21349">
    <property type="entry name" value="50S RIBOSOMAL PROTEIN L21"/>
    <property type="match status" value="1"/>
</dbReference>
<dbReference type="OrthoDB" id="5994at2759"/>
<evidence type="ECO:0000256" key="2">
    <source>
        <dbReference type="ARBA" id="ARBA00044129"/>
    </source>
</evidence>
<gene>
    <name evidence="4" type="ORF">IE81DRAFT_325658</name>
</gene>
<dbReference type="AlphaFoldDB" id="A0A316VVM1"/>
<dbReference type="RefSeq" id="XP_025367521.1">
    <property type="nucleotide sequence ID" value="XM_025514590.1"/>
</dbReference>
<feature type="region of interest" description="Disordered" evidence="3">
    <location>
        <begin position="46"/>
        <end position="65"/>
    </location>
</feature>
<dbReference type="EMBL" id="KZ819420">
    <property type="protein sequence ID" value="PWN40361.1"/>
    <property type="molecule type" value="Genomic_DNA"/>
</dbReference>
<comment type="similarity">
    <text evidence="1">Belongs to the bacterial ribosomal protein bL21 family.</text>
</comment>
<accession>A0A316VVM1</accession>
<dbReference type="PANTHER" id="PTHR21349:SF0">
    <property type="entry name" value="LARGE RIBOSOMAL SUBUNIT PROTEIN BL21M"/>
    <property type="match status" value="1"/>
</dbReference>
<evidence type="ECO:0000313" key="4">
    <source>
        <dbReference type="EMBL" id="PWN40361.1"/>
    </source>
</evidence>
<dbReference type="GO" id="GO:0003735">
    <property type="term" value="F:structural constituent of ribosome"/>
    <property type="evidence" value="ECO:0007669"/>
    <property type="project" value="TreeGrafter"/>
</dbReference>
<protein>
    <recommendedName>
        <fullName evidence="2">Large ribosomal subunit protein bL21m</fullName>
    </recommendedName>
</protein>
<dbReference type="STRING" id="1522189.A0A316VVM1"/>
<dbReference type="Proteomes" id="UP000245783">
    <property type="component" value="Unassembled WGS sequence"/>
</dbReference>
<dbReference type="InterPro" id="IPR036164">
    <property type="entry name" value="bL21-like_sf"/>
</dbReference>
<dbReference type="GO" id="GO:0005762">
    <property type="term" value="C:mitochondrial large ribosomal subunit"/>
    <property type="evidence" value="ECO:0007669"/>
    <property type="project" value="TreeGrafter"/>
</dbReference>
<dbReference type="SUPFAM" id="SSF141091">
    <property type="entry name" value="L21p-like"/>
    <property type="match status" value="2"/>
</dbReference>
<evidence type="ECO:0000313" key="5">
    <source>
        <dbReference type="Proteomes" id="UP000245783"/>
    </source>
</evidence>
<evidence type="ECO:0000256" key="1">
    <source>
        <dbReference type="ARBA" id="ARBA00008563"/>
    </source>
</evidence>
<dbReference type="InterPro" id="IPR028909">
    <property type="entry name" value="bL21-like"/>
</dbReference>
<reference evidence="4 5" key="1">
    <citation type="journal article" date="2018" name="Mol. Biol. Evol.">
        <title>Broad Genomic Sampling Reveals a Smut Pathogenic Ancestry of the Fungal Clade Ustilaginomycotina.</title>
        <authorList>
            <person name="Kijpornyongpan T."/>
            <person name="Mondo S.J."/>
            <person name="Barry K."/>
            <person name="Sandor L."/>
            <person name="Lee J."/>
            <person name="Lipzen A."/>
            <person name="Pangilinan J."/>
            <person name="LaButti K."/>
            <person name="Hainaut M."/>
            <person name="Henrissat B."/>
            <person name="Grigoriev I.V."/>
            <person name="Spatafora J.W."/>
            <person name="Aime M.C."/>
        </authorList>
    </citation>
    <scope>NUCLEOTIDE SEQUENCE [LARGE SCALE GENOMIC DNA]</scope>
    <source>
        <strain evidence="4 5">MCA 4658</strain>
    </source>
</reference>
<proteinExistence type="inferred from homology"/>
<sequence length="307" mass="32284">MSASRVGSLLLPRAGSASASASASASVNAGAVRSFCHSPSVARPASASAPASTASTSNASSYVPVSPSSYALSASTADASSITSTRSALSLLRTQPSHYAVLSLVGRTLLVRPGDIITLPRLLDVQVGDVMRLERVHELGSRDFTLRAQDPLNTRSRGEAVLSRRSRPFEGLQQGSQAVPMDANQAAVPAQGAELYPGNLSLEDITTPTLGAGADETNVHAANRSRLVQSKTSWAARLLPAGLAHVGATLSPSTIQIRGVVLEHTKGALEKIVKFKKRKGYKKTVQHKQTLTRIRVEEFRLGEGEGE</sequence>
<keyword evidence="5" id="KW-1185">Reference proteome</keyword>